<dbReference type="GO" id="GO:0016491">
    <property type="term" value="F:oxidoreductase activity"/>
    <property type="evidence" value="ECO:0007669"/>
    <property type="project" value="UniProtKB-KW"/>
</dbReference>
<dbReference type="SUPFAM" id="SSF51735">
    <property type="entry name" value="NAD(P)-binding Rossmann-fold domains"/>
    <property type="match status" value="1"/>
</dbReference>
<evidence type="ECO:0000313" key="3">
    <source>
        <dbReference type="EMBL" id="CAI6331435.1"/>
    </source>
</evidence>
<dbReference type="CDD" id="cd05233">
    <property type="entry name" value="SDR_c"/>
    <property type="match status" value="1"/>
</dbReference>
<evidence type="ECO:0000256" key="2">
    <source>
        <dbReference type="ARBA" id="ARBA00023002"/>
    </source>
</evidence>
<dbReference type="PANTHER" id="PTHR42901:SF1">
    <property type="entry name" value="ALCOHOL DEHYDROGENASE"/>
    <property type="match status" value="1"/>
</dbReference>
<dbReference type="AlphaFoldDB" id="A0A9W4XND0"/>
<dbReference type="PRINTS" id="PR00081">
    <property type="entry name" value="GDHRDH"/>
</dbReference>
<name>A0A9W4XND0_9PLEO</name>
<dbReference type="OrthoDB" id="1933717at2759"/>
<dbReference type="InterPro" id="IPR036291">
    <property type="entry name" value="NAD(P)-bd_dom_sf"/>
</dbReference>
<comment type="similarity">
    <text evidence="1">Belongs to the short-chain dehydrogenases/reductases (SDR) family.</text>
</comment>
<organism evidence="3 4">
    <name type="scientific">Periconia digitata</name>
    <dbReference type="NCBI Taxonomy" id="1303443"/>
    <lineage>
        <taxon>Eukaryota</taxon>
        <taxon>Fungi</taxon>
        <taxon>Dikarya</taxon>
        <taxon>Ascomycota</taxon>
        <taxon>Pezizomycotina</taxon>
        <taxon>Dothideomycetes</taxon>
        <taxon>Pleosporomycetidae</taxon>
        <taxon>Pleosporales</taxon>
        <taxon>Massarineae</taxon>
        <taxon>Periconiaceae</taxon>
        <taxon>Periconia</taxon>
    </lineage>
</organism>
<dbReference type="InterPro" id="IPR002347">
    <property type="entry name" value="SDR_fam"/>
</dbReference>
<dbReference type="Gene3D" id="3.40.50.720">
    <property type="entry name" value="NAD(P)-binding Rossmann-like Domain"/>
    <property type="match status" value="1"/>
</dbReference>
<keyword evidence="4" id="KW-1185">Reference proteome</keyword>
<proteinExistence type="inferred from homology"/>
<evidence type="ECO:0000256" key="1">
    <source>
        <dbReference type="ARBA" id="ARBA00006484"/>
    </source>
</evidence>
<reference evidence="3" key="1">
    <citation type="submission" date="2023-01" db="EMBL/GenBank/DDBJ databases">
        <authorList>
            <person name="Van Ghelder C."/>
            <person name="Rancurel C."/>
        </authorList>
    </citation>
    <scope>NUCLEOTIDE SEQUENCE</scope>
    <source>
        <strain evidence="3">CNCM I-4278</strain>
    </source>
</reference>
<dbReference type="Pfam" id="PF00106">
    <property type="entry name" value="adh_short"/>
    <property type="match status" value="1"/>
</dbReference>
<evidence type="ECO:0008006" key="5">
    <source>
        <dbReference type="Google" id="ProtNLM"/>
    </source>
</evidence>
<keyword evidence="2" id="KW-0560">Oxidoreductase</keyword>
<dbReference type="EMBL" id="CAOQHR010000003">
    <property type="protein sequence ID" value="CAI6331435.1"/>
    <property type="molecule type" value="Genomic_DNA"/>
</dbReference>
<gene>
    <name evidence="3" type="ORF">PDIGIT_LOCUS4460</name>
</gene>
<accession>A0A9W4XND0</accession>
<dbReference type="PANTHER" id="PTHR42901">
    <property type="entry name" value="ALCOHOL DEHYDROGENASE"/>
    <property type="match status" value="1"/>
</dbReference>
<dbReference type="Proteomes" id="UP001152607">
    <property type="component" value="Unassembled WGS sequence"/>
</dbReference>
<protein>
    <recommendedName>
        <fullName evidence="5">NAD(P)-binding protein</fullName>
    </recommendedName>
</protein>
<comment type="caution">
    <text evidence="3">The sequence shown here is derived from an EMBL/GenBank/DDBJ whole genome shotgun (WGS) entry which is preliminary data.</text>
</comment>
<sequence>MQPPLPCPTATWHNDTYKAIEPTQDGLSQEGKTIIITGAGTGIGQQTALSFAKASAAHLVLIGRTLSTLSATKDLVSATNASTKISVYTASVTDRNAMRKIADEVGAWHVLVLGAASIPPPGPLGSDNLDKYWEAYEVNVKSVIQITQLFLPTAAPPPSDSNPGAIIYAMGAGGFAFGAKITATLSAYLVSKIAQTKLIEYIAAENPGVAAITVHPGMVDTAVFRGAGADPAKLPMDTANLAADFLVWCSRSSGDGKRPCQFLNGKMVFANWDVEELEAMAERIQSDEAFLTIGLGGWPFAA</sequence>
<evidence type="ECO:0000313" key="4">
    <source>
        <dbReference type="Proteomes" id="UP001152607"/>
    </source>
</evidence>